<proteinExistence type="inferred from homology"/>
<dbReference type="GO" id="GO:0006508">
    <property type="term" value="P:proteolysis"/>
    <property type="evidence" value="ECO:0007669"/>
    <property type="project" value="InterPro"/>
</dbReference>
<dbReference type="AlphaFoldDB" id="A0A6A0A9E4"/>
<dbReference type="InterPro" id="IPR013128">
    <property type="entry name" value="Peptidase_C1A"/>
</dbReference>
<dbReference type="Gene3D" id="3.90.70.10">
    <property type="entry name" value="Cysteine proteinases"/>
    <property type="match status" value="1"/>
</dbReference>
<dbReference type="SUPFAM" id="SSF54001">
    <property type="entry name" value="Cysteine proteinases"/>
    <property type="match status" value="1"/>
</dbReference>
<feature type="domain" description="Peptidase C1A papain C-terminal" evidence="3">
    <location>
        <begin position="2"/>
        <end position="112"/>
    </location>
</feature>
<dbReference type="PROSITE" id="PS00640">
    <property type="entry name" value="THIOL_PROTEASE_ASN"/>
    <property type="match status" value="1"/>
</dbReference>
<keyword evidence="2" id="KW-1015">Disulfide bond</keyword>
<comment type="similarity">
    <text evidence="1">Belongs to the peptidase C1 family.</text>
</comment>
<dbReference type="InterPro" id="IPR038765">
    <property type="entry name" value="Papain-like_cys_pep_sf"/>
</dbReference>
<evidence type="ECO:0000313" key="5">
    <source>
        <dbReference type="Proteomes" id="UP000485058"/>
    </source>
</evidence>
<dbReference type="PANTHER" id="PTHR12411">
    <property type="entry name" value="CYSTEINE PROTEASE FAMILY C1-RELATED"/>
    <property type="match status" value="1"/>
</dbReference>
<evidence type="ECO:0000259" key="3">
    <source>
        <dbReference type="SMART" id="SM00645"/>
    </source>
</evidence>
<dbReference type="InterPro" id="IPR025661">
    <property type="entry name" value="Pept_asp_AS"/>
</dbReference>
<name>A0A6A0A9E4_HAELA</name>
<feature type="non-terminal residue" evidence="4">
    <location>
        <position position="1"/>
    </location>
</feature>
<dbReference type="SMART" id="SM00645">
    <property type="entry name" value="Pept_C1"/>
    <property type="match status" value="1"/>
</dbReference>
<dbReference type="InterPro" id="IPR000668">
    <property type="entry name" value="Peptidase_C1A_C"/>
</dbReference>
<dbReference type="Proteomes" id="UP000485058">
    <property type="component" value="Unassembled WGS sequence"/>
</dbReference>
<comment type="caution">
    <text evidence="4">The sequence shown here is derived from an EMBL/GenBank/DDBJ whole genome shotgun (WGS) entry which is preliminary data.</text>
</comment>
<organism evidence="4 5">
    <name type="scientific">Haematococcus lacustris</name>
    <name type="common">Green alga</name>
    <name type="synonym">Haematococcus pluvialis</name>
    <dbReference type="NCBI Taxonomy" id="44745"/>
    <lineage>
        <taxon>Eukaryota</taxon>
        <taxon>Viridiplantae</taxon>
        <taxon>Chlorophyta</taxon>
        <taxon>core chlorophytes</taxon>
        <taxon>Chlorophyceae</taxon>
        <taxon>CS clade</taxon>
        <taxon>Chlamydomonadales</taxon>
        <taxon>Haematococcaceae</taxon>
        <taxon>Haematococcus</taxon>
    </lineage>
</organism>
<dbReference type="PROSITE" id="PS00639">
    <property type="entry name" value="THIOL_PROTEASE_HIS"/>
    <property type="match status" value="1"/>
</dbReference>
<evidence type="ECO:0000256" key="2">
    <source>
        <dbReference type="ARBA" id="ARBA00023157"/>
    </source>
</evidence>
<accession>A0A6A0A9E4</accession>
<keyword evidence="5" id="KW-1185">Reference proteome</keyword>
<dbReference type="InterPro" id="IPR025660">
    <property type="entry name" value="Pept_his_AS"/>
</dbReference>
<dbReference type="GO" id="GO:0008234">
    <property type="term" value="F:cysteine-type peptidase activity"/>
    <property type="evidence" value="ECO:0007669"/>
    <property type="project" value="InterPro"/>
</dbReference>
<feature type="non-terminal residue" evidence="4">
    <location>
        <position position="119"/>
    </location>
</feature>
<reference evidence="4 5" key="1">
    <citation type="submission" date="2020-02" db="EMBL/GenBank/DDBJ databases">
        <title>Draft genome sequence of Haematococcus lacustris strain NIES-144.</title>
        <authorList>
            <person name="Morimoto D."/>
            <person name="Nakagawa S."/>
            <person name="Yoshida T."/>
            <person name="Sawayama S."/>
        </authorList>
    </citation>
    <scope>NUCLEOTIDE SEQUENCE [LARGE SCALE GENOMIC DNA]</scope>
    <source>
        <strain evidence="4 5">NIES-144</strain>
    </source>
</reference>
<evidence type="ECO:0000313" key="4">
    <source>
        <dbReference type="EMBL" id="GFH28784.1"/>
    </source>
</evidence>
<sequence>MRLGVPTASCYPYLGFSFQLFGSGATNIAAAKAWLRTNGPIMTYFEVFDDFMSYRGGIYRWNGFSRSQGGHAVVVVGYDDVNRCWIAKNSWGTSWGEAGYFRMSYSDAQFMTGSGYFNM</sequence>
<gene>
    <name evidence="4" type="ORF">HaLaN_27331</name>
</gene>
<dbReference type="Pfam" id="PF00112">
    <property type="entry name" value="Peptidase_C1"/>
    <property type="match status" value="1"/>
</dbReference>
<protein>
    <submittedName>
        <fullName evidence="4">Peptidase C1</fullName>
    </submittedName>
</protein>
<evidence type="ECO:0000256" key="1">
    <source>
        <dbReference type="ARBA" id="ARBA00008455"/>
    </source>
</evidence>
<dbReference type="EMBL" id="BLLF01004035">
    <property type="protein sequence ID" value="GFH28784.1"/>
    <property type="molecule type" value="Genomic_DNA"/>
</dbReference>